<name>A0A4Y2ILH3_ARAVE</name>
<dbReference type="Proteomes" id="UP000499080">
    <property type="component" value="Unassembled WGS sequence"/>
</dbReference>
<gene>
    <name evidence="1" type="ORF">AVEN_267562_1</name>
</gene>
<proteinExistence type="predicted"/>
<dbReference type="EMBL" id="BGPR01002712">
    <property type="protein sequence ID" value="GBM77826.1"/>
    <property type="molecule type" value="Genomic_DNA"/>
</dbReference>
<organism evidence="1 2">
    <name type="scientific">Araneus ventricosus</name>
    <name type="common">Orbweaver spider</name>
    <name type="synonym">Epeira ventricosa</name>
    <dbReference type="NCBI Taxonomy" id="182803"/>
    <lineage>
        <taxon>Eukaryota</taxon>
        <taxon>Metazoa</taxon>
        <taxon>Ecdysozoa</taxon>
        <taxon>Arthropoda</taxon>
        <taxon>Chelicerata</taxon>
        <taxon>Arachnida</taxon>
        <taxon>Araneae</taxon>
        <taxon>Araneomorphae</taxon>
        <taxon>Entelegynae</taxon>
        <taxon>Araneoidea</taxon>
        <taxon>Araneidae</taxon>
        <taxon>Araneus</taxon>
    </lineage>
</organism>
<evidence type="ECO:0000313" key="1">
    <source>
        <dbReference type="EMBL" id="GBM77826.1"/>
    </source>
</evidence>
<keyword evidence="2" id="KW-1185">Reference proteome</keyword>
<dbReference type="AlphaFoldDB" id="A0A4Y2ILH3"/>
<reference evidence="1 2" key="1">
    <citation type="journal article" date="2019" name="Sci. Rep.">
        <title>Orb-weaving spider Araneus ventricosus genome elucidates the spidroin gene catalogue.</title>
        <authorList>
            <person name="Kono N."/>
            <person name="Nakamura H."/>
            <person name="Ohtoshi R."/>
            <person name="Moran D.A.P."/>
            <person name="Shinohara A."/>
            <person name="Yoshida Y."/>
            <person name="Fujiwara M."/>
            <person name="Mori M."/>
            <person name="Tomita M."/>
            <person name="Arakawa K."/>
        </authorList>
    </citation>
    <scope>NUCLEOTIDE SEQUENCE [LARGE SCALE GENOMIC DNA]</scope>
</reference>
<comment type="caution">
    <text evidence="1">The sequence shown here is derived from an EMBL/GenBank/DDBJ whole genome shotgun (WGS) entry which is preliminary data.</text>
</comment>
<sequence length="138" mass="15931">MSEIIAERSRETGCNQPRLLLFVEVSPLQLKWHFERTAFMAESSAGFELMKDLDAVGIRLIKIQHDIGLIFLKYEGRAEFLVLMVISLLTPLHHHHSHVLWCHLIDANYLKRIVDDGRFCMRLETGKSFLAILISTID</sequence>
<accession>A0A4Y2ILH3</accession>
<protein>
    <submittedName>
        <fullName evidence="1">Uncharacterized protein</fullName>
    </submittedName>
</protein>
<evidence type="ECO:0000313" key="2">
    <source>
        <dbReference type="Proteomes" id="UP000499080"/>
    </source>
</evidence>